<evidence type="ECO:0000256" key="2">
    <source>
        <dbReference type="ARBA" id="ARBA00008711"/>
    </source>
</evidence>
<dbReference type="InterPro" id="IPR036631">
    <property type="entry name" value="MGMT_N_sf"/>
</dbReference>
<keyword evidence="5" id="KW-0808">Transferase</keyword>
<dbReference type="PROSITE" id="PS00374">
    <property type="entry name" value="MGMT"/>
    <property type="match status" value="1"/>
</dbReference>
<dbReference type="Gene3D" id="1.10.10.10">
    <property type="entry name" value="Winged helix-like DNA-binding domain superfamily/Winged helix DNA-binding domain"/>
    <property type="match status" value="1"/>
</dbReference>
<dbReference type="InterPro" id="IPR008332">
    <property type="entry name" value="MethylG_MeTrfase_N"/>
</dbReference>
<dbReference type="Gene3D" id="3.30.160.70">
    <property type="entry name" value="Methylated DNA-protein cysteine methyltransferase domain"/>
    <property type="match status" value="1"/>
</dbReference>
<dbReference type="GO" id="GO:0003908">
    <property type="term" value="F:methylated-DNA-[protein]-cysteine S-methyltransferase activity"/>
    <property type="evidence" value="ECO:0007669"/>
    <property type="project" value="UniProtKB-EC"/>
</dbReference>
<keyword evidence="7" id="KW-0234">DNA repair</keyword>
<dbReference type="NCBIfam" id="TIGR00589">
    <property type="entry name" value="ogt"/>
    <property type="match status" value="1"/>
</dbReference>
<name>A0A381RH60_9ZZZZ</name>
<evidence type="ECO:0000313" key="11">
    <source>
        <dbReference type="EMBL" id="SUZ89217.1"/>
    </source>
</evidence>
<dbReference type="InterPro" id="IPR036217">
    <property type="entry name" value="MethylDNA_cys_MeTrfase_DNAb"/>
</dbReference>
<dbReference type="Pfam" id="PF02870">
    <property type="entry name" value="Methyltransf_1N"/>
    <property type="match status" value="1"/>
</dbReference>
<dbReference type="AlphaFoldDB" id="A0A381RH60"/>
<comment type="similarity">
    <text evidence="2">Belongs to the MGMT family.</text>
</comment>
<gene>
    <name evidence="11" type="ORF">METZ01_LOCUS42071</name>
</gene>
<dbReference type="EC" id="2.1.1.63" evidence="3"/>
<sequence length="165" mass="18582">MRSIIYTQFDSPFGTMAIARTQKGICRVLFPEEKPFHKTLSTLYPNQTVVQNPDPFTKELSQLKQYFSGKKVQFEVTFDLTMPPFYSEVLTEVHKIPYGKTASYKDIAERVRNPGAVRAVGSANAQNPVPIIIPCHRVIAHDGSLGGYGGNLDKKYFLLRLEEAI</sequence>
<comment type="catalytic activity">
    <reaction evidence="1">
        <text>a 4-O-methyl-thymidine in DNA + L-cysteinyl-[protein] = a thymidine in DNA + S-methyl-L-cysteinyl-[protein]</text>
        <dbReference type="Rhea" id="RHEA:53428"/>
        <dbReference type="Rhea" id="RHEA-COMP:10131"/>
        <dbReference type="Rhea" id="RHEA-COMP:10132"/>
        <dbReference type="Rhea" id="RHEA-COMP:13555"/>
        <dbReference type="Rhea" id="RHEA-COMP:13556"/>
        <dbReference type="ChEBI" id="CHEBI:29950"/>
        <dbReference type="ChEBI" id="CHEBI:82612"/>
        <dbReference type="ChEBI" id="CHEBI:137386"/>
        <dbReference type="ChEBI" id="CHEBI:137387"/>
        <dbReference type="EC" id="2.1.1.63"/>
    </reaction>
</comment>
<keyword evidence="6" id="KW-0227">DNA damage</keyword>
<dbReference type="PANTHER" id="PTHR10815:SF13">
    <property type="entry name" value="METHYLATED-DNA--PROTEIN-CYSTEINE METHYLTRANSFERASE"/>
    <property type="match status" value="1"/>
</dbReference>
<dbReference type="InterPro" id="IPR014048">
    <property type="entry name" value="MethylDNA_cys_MeTrfase_DNA-bd"/>
</dbReference>
<evidence type="ECO:0000256" key="4">
    <source>
        <dbReference type="ARBA" id="ARBA00022603"/>
    </source>
</evidence>
<dbReference type="SUPFAM" id="SSF46767">
    <property type="entry name" value="Methylated DNA-protein cysteine methyltransferase, C-terminal domain"/>
    <property type="match status" value="1"/>
</dbReference>
<protein>
    <recommendedName>
        <fullName evidence="3">methylated-DNA--[protein]-cysteine S-methyltransferase</fullName>
        <ecNumber evidence="3">2.1.1.63</ecNumber>
    </recommendedName>
</protein>
<feature type="domain" description="Methylguanine DNA methyltransferase ribonuclease-like" evidence="10">
    <location>
        <begin position="4"/>
        <end position="80"/>
    </location>
</feature>
<dbReference type="InterPro" id="IPR001497">
    <property type="entry name" value="MethylDNA_cys_MeTrfase_AS"/>
</dbReference>
<dbReference type="EMBL" id="UINC01001810">
    <property type="protein sequence ID" value="SUZ89217.1"/>
    <property type="molecule type" value="Genomic_DNA"/>
</dbReference>
<dbReference type="InterPro" id="IPR036388">
    <property type="entry name" value="WH-like_DNA-bd_sf"/>
</dbReference>
<feature type="domain" description="Methylated-DNA-[protein]-cysteine S-methyltransferase DNA binding" evidence="9">
    <location>
        <begin position="84"/>
        <end position="163"/>
    </location>
</feature>
<evidence type="ECO:0000259" key="9">
    <source>
        <dbReference type="Pfam" id="PF01035"/>
    </source>
</evidence>
<evidence type="ECO:0000256" key="7">
    <source>
        <dbReference type="ARBA" id="ARBA00023204"/>
    </source>
</evidence>
<evidence type="ECO:0000259" key="10">
    <source>
        <dbReference type="Pfam" id="PF02870"/>
    </source>
</evidence>
<dbReference type="FunFam" id="1.10.10.10:FF:000214">
    <property type="entry name" value="Methylated-DNA--protein-cysteine methyltransferase"/>
    <property type="match status" value="1"/>
</dbReference>
<dbReference type="CDD" id="cd06445">
    <property type="entry name" value="ATase"/>
    <property type="match status" value="1"/>
</dbReference>
<keyword evidence="4" id="KW-0489">Methyltransferase</keyword>
<proteinExistence type="inferred from homology"/>
<dbReference type="GO" id="GO:0032259">
    <property type="term" value="P:methylation"/>
    <property type="evidence" value="ECO:0007669"/>
    <property type="project" value="UniProtKB-KW"/>
</dbReference>
<accession>A0A381RH60</accession>
<reference evidence="11" key="1">
    <citation type="submission" date="2018-05" db="EMBL/GenBank/DDBJ databases">
        <authorList>
            <person name="Lanie J.A."/>
            <person name="Ng W.-L."/>
            <person name="Kazmierczak K.M."/>
            <person name="Andrzejewski T.M."/>
            <person name="Davidsen T.M."/>
            <person name="Wayne K.J."/>
            <person name="Tettelin H."/>
            <person name="Glass J.I."/>
            <person name="Rusch D."/>
            <person name="Podicherti R."/>
            <person name="Tsui H.-C.T."/>
            <person name="Winkler M.E."/>
        </authorList>
    </citation>
    <scope>NUCLEOTIDE SEQUENCE</scope>
</reference>
<evidence type="ECO:0000256" key="1">
    <source>
        <dbReference type="ARBA" id="ARBA00001286"/>
    </source>
</evidence>
<dbReference type="PANTHER" id="PTHR10815">
    <property type="entry name" value="METHYLATED-DNA--PROTEIN-CYSTEINE METHYLTRANSFERASE"/>
    <property type="match status" value="1"/>
</dbReference>
<evidence type="ECO:0000256" key="5">
    <source>
        <dbReference type="ARBA" id="ARBA00022679"/>
    </source>
</evidence>
<evidence type="ECO:0000256" key="6">
    <source>
        <dbReference type="ARBA" id="ARBA00022763"/>
    </source>
</evidence>
<evidence type="ECO:0000256" key="8">
    <source>
        <dbReference type="ARBA" id="ARBA00049348"/>
    </source>
</evidence>
<dbReference type="Pfam" id="PF01035">
    <property type="entry name" value="DNA_binding_1"/>
    <property type="match status" value="1"/>
</dbReference>
<dbReference type="GO" id="GO:0006281">
    <property type="term" value="P:DNA repair"/>
    <property type="evidence" value="ECO:0007669"/>
    <property type="project" value="UniProtKB-KW"/>
</dbReference>
<comment type="catalytic activity">
    <reaction evidence="8">
        <text>a 6-O-methyl-2'-deoxyguanosine in DNA + L-cysteinyl-[protein] = S-methyl-L-cysteinyl-[protein] + a 2'-deoxyguanosine in DNA</text>
        <dbReference type="Rhea" id="RHEA:24000"/>
        <dbReference type="Rhea" id="RHEA-COMP:10131"/>
        <dbReference type="Rhea" id="RHEA-COMP:10132"/>
        <dbReference type="Rhea" id="RHEA-COMP:11367"/>
        <dbReference type="Rhea" id="RHEA-COMP:11368"/>
        <dbReference type="ChEBI" id="CHEBI:29950"/>
        <dbReference type="ChEBI" id="CHEBI:82612"/>
        <dbReference type="ChEBI" id="CHEBI:85445"/>
        <dbReference type="ChEBI" id="CHEBI:85448"/>
        <dbReference type="EC" id="2.1.1.63"/>
    </reaction>
</comment>
<evidence type="ECO:0000256" key="3">
    <source>
        <dbReference type="ARBA" id="ARBA00011918"/>
    </source>
</evidence>
<organism evidence="11">
    <name type="scientific">marine metagenome</name>
    <dbReference type="NCBI Taxonomy" id="408172"/>
    <lineage>
        <taxon>unclassified sequences</taxon>
        <taxon>metagenomes</taxon>
        <taxon>ecological metagenomes</taxon>
    </lineage>
</organism>
<dbReference type="SUPFAM" id="SSF53155">
    <property type="entry name" value="Methylated DNA-protein cysteine methyltransferase domain"/>
    <property type="match status" value="1"/>
</dbReference>